<dbReference type="EC" id="6.3.2.17" evidence="3"/>
<dbReference type="Gene3D" id="3.90.190.20">
    <property type="entry name" value="Mur ligase, C-terminal domain"/>
    <property type="match status" value="1"/>
</dbReference>
<keyword evidence="9" id="KW-0460">Magnesium</keyword>
<feature type="region of interest" description="Disordered" evidence="13">
    <location>
        <begin position="673"/>
        <end position="692"/>
    </location>
</feature>
<dbReference type="PROSITE" id="PS01012">
    <property type="entry name" value="FOLYLPOLYGLU_SYNT_2"/>
    <property type="match status" value="1"/>
</dbReference>
<comment type="caution">
    <text evidence="14">The sequence shown here is derived from an EMBL/GenBank/DDBJ whole genome shotgun (WGS) entry which is preliminary data.</text>
</comment>
<feature type="compositionally biased region" description="Low complexity" evidence="13">
    <location>
        <begin position="1064"/>
        <end position="1073"/>
    </location>
</feature>
<keyword evidence="4" id="KW-0554">One-carbon metabolism</keyword>
<keyword evidence="6" id="KW-0479">Metal-binding</keyword>
<comment type="similarity">
    <text evidence="2">Belongs to the folylpolyglutamate synthase family.</text>
</comment>
<dbReference type="PANTHER" id="PTHR11136">
    <property type="entry name" value="FOLYLPOLYGLUTAMATE SYNTHASE-RELATED"/>
    <property type="match status" value="1"/>
</dbReference>
<dbReference type="InterPro" id="IPR018109">
    <property type="entry name" value="Folylpolyglutamate_synth_CS"/>
</dbReference>
<dbReference type="Gene3D" id="3.40.1190.10">
    <property type="entry name" value="Mur-like, catalytic domain"/>
    <property type="match status" value="1"/>
</dbReference>
<feature type="compositionally biased region" description="Low complexity" evidence="13">
    <location>
        <begin position="272"/>
        <end position="283"/>
    </location>
</feature>
<protein>
    <recommendedName>
        <fullName evidence="3">tetrahydrofolate synthase</fullName>
        <ecNumber evidence="3">6.3.2.17</ecNumber>
    </recommendedName>
    <alternativeName>
        <fullName evidence="11">Folylpoly-gamma-glutamate synthetase</fullName>
    </alternativeName>
    <alternativeName>
        <fullName evidence="10">Tetrahydrofolylpolyglutamate synthase</fullName>
    </alternativeName>
</protein>
<feature type="region of interest" description="Disordered" evidence="13">
    <location>
        <begin position="734"/>
        <end position="907"/>
    </location>
</feature>
<feature type="region of interest" description="Disordered" evidence="13">
    <location>
        <begin position="622"/>
        <end position="652"/>
    </location>
</feature>
<feature type="compositionally biased region" description="Polar residues" evidence="13">
    <location>
        <begin position="124"/>
        <end position="149"/>
    </location>
</feature>
<feature type="region of interest" description="Disordered" evidence="13">
    <location>
        <begin position="944"/>
        <end position="1077"/>
    </location>
</feature>
<feature type="compositionally biased region" description="Basic and acidic residues" evidence="13">
    <location>
        <begin position="178"/>
        <end position="189"/>
    </location>
</feature>
<evidence type="ECO:0000256" key="10">
    <source>
        <dbReference type="ARBA" id="ARBA00030592"/>
    </source>
</evidence>
<keyword evidence="7" id="KW-0547">Nucleotide-binding</keyword>
<evidence type="ECO:0000313" key="15">
    <source>
        <dbReference type="Proteomes" id="UP000327013"/>
    </source>
</evidence>
<feature type="compositionally biased region" description="Low complexity" evidence="13">
    <location>
        <begin position="985"/>
        <end position="996"/>
    </location>
</feature>
<feature type="region of interest" description="Disordered" evidence="13">
    <location>
        <begin position="1"/>
        <end position="224"/>
    </location>
</feature>
<dbReference type="GO" id="GO:0004326">
    <property type="term" value="F:tetrahydrofolylpolyglutamate synthase activity"/>
    <property type="evidence" value="ECO:0007669"/>
    <property type="project" value="UniProtKB-EC"/>
</dbReference>
<comment type="pathway">
    <text evidence="1">Cofactor biosynthesis; tetrahydrofolylpolyglutamate biosynthesis.</text>
</comment>
<keyword evidence="15" id="KW-1185">Reference proteome</keyword>
<name>A0A5N6KNA1_9ROSI</name>
<feature type="compositionally biased region" description="Basic and acidic residues" evidence="13">
    <location>
        <begin position="583"/>
        <end position="592"/>
    </location>
</feature>
<dbReference type="GO" id="GO:0005739">
    <property type="term" value="C:mitochondrion"/>
    <property type="evidence" value="ECO:0007669"/>
    <property type="project" value="TreeGrafter"/>
</dbReference>
<dbReference type="InterPro" id="IPR001645">
    <property type="entry name" value="Folylpolyglutamate_synth"/>
</dbReference>
<dbReference type="InterPro" id="IPR036615">
    <property type="entry name" value="Mur_ligase_C_dom_sf"/>
</dbReference>
<feature type="compositionally biased region" description="Low complexity" evidence="13">
    <location>
        <begin position="306"/>
        <end position="315"/>
    </location>
</feature>
<feature type="compositionally biased region" description="Basic and acidic residues" evidence="13">
    <location>
        <begin position="793"/>
        <end position="814"/>
    </location>
</feature>
<accession>A0A5N6KNA1</accession>
<dbReference type="EMBL" id="VIBQ01000009">
    <property type="protein sequence ID" value="KAB8336762.1"/>
    <property type="molecule type" value="Genomic_DNA"/>
</dbReference>
<comment type="catalytic activity">
    <reaction evidence="12">
        <text>(6S)-5,6,7,8-tetrahydrofolyl-(gamma-L-Glu)(n) + L-glutamate + ATP = (6S)-5,6,7,8-tetrahydrofolyl-(gamma-L-Glu)(n+1) + ADP + phosphate + H(+)</text>
        <dbReference type="Rhea" id="RHEA:10580"/>
        <dbReference type="Rhea" id="RHEA-COMP:14738"/>
        <dbReference type="Rhea" id="RHEA-COMP:14740"/>
        <dbReference type="ChEBI" id="CHEBI:15378"/>
        <dbReference type="ChEBI" id="CHEBI:29985"/>
        <dbReference type="ChEBI" id="CHEBI:30616"/>
        <dbReference type="ChEBI" id="CHEBI:43474"/>
        <dbReference type="ChEBI" id="CHEBI:141005"/>
        <dbReference type="ChEBI" id="CHEBI:456216"/>
        <dbReference type="EC" id="6.3.2.17"/>
    </reaction>
</comment>
<evidence type="ECO:0000256" key="4">
    <source>
        <dbReference type="ARBA" id="ARBA00022563"/>
    </source>
</evidence>
<dbReference type="NCBIfam" id="TIGR01499">
    <property type="entry name" value="folC"/>
    <property type="match status" value="1"/>
</dbReference>
<feature type="compositionally biased region" description="Polar residues" evidence="13">
    <location>
        <begin position="769"/>
        <end position="781"/>
    </location>
</feature>
<keyword evidence="5" id="KW-0436">Ligase</keyword>
<sequence>MSQDPAHRAPGAFNASVSSSSAADPSGLQSSPPTADDRPFVNGRLGSPSGEPASSWDARNTTPDLAPKPHKHRRSKRHVSDTTDVKPNKTRRSGGFLLSSGFPSLRQRPASSTPEKSSRLPRPSQDSQRLVTNSDNNVRSPHETGQSPAQRHRAYDHTPPRTPDSANWKGKGRLSSSHRSDASSARADESLGTSGNDRRPPAFDGPDDLPSPHQRPASIDSSQLIRMALSLSESRKLHLSPGQLASAPMASQRVVSMGGPPPSMRWQDPPISDSVTSASSTQSHVPSTYDASLRGSLPPDTPQRSPLPSSSSPAVSAFPTLQHHDYPLSTATLERAEKAKAHFEIFNDYLRLLDHLPPLAPGATSERQTRPQLGRSYNPLQFIRNRRVRARDRQSLESSAAGWDSPMDVKQWVNAVQLQSTKQDYVQGDVARLPPWHAFSLAPAEANVAEKSRVRAEASQKMRRPLVDWSVAREDLMADAHWLEQGNHKALIETRHSSKVFPNFQRLPFHNQDVEDEDDSELSNRPASGPYPESPRVGERSNSMVSRRMGHTDPRPVLVKGRVRRQLLGRHRTYSETASDLSESDHDNDQPSRIRLQNTISSHNTGPLERHMNKLMELEKGKQNTQVAKPPVERMSSRGSDGGRRMGMSEGVHKARSRTNSLARMQTFEEAFAQDNVANSEGSPESARMSAEMEWNEWAPNPSDTQDDLSQPPDYAKERLEAASHEQQRHRLPRFHFLHSKKQNQINGAPSDARPKKGSTNLAIDAANSPRSSLDMTSRPATPQAAKQKPTRNTKESSRPVSHAEDSDRPKIKAENAATKSIFKASRVSELAREATGPSDYFSRLSGSLNGSASSSRSRLGSMDATDATLTTPEDRRSHRKGQPSLDLRRPSIATHGRSFSADDLRETGSRSEYGIKASGYNVKELPSFVSSYNKGRPRQIGLLKRLDNSIDEMRRSRSPPKTSRSPERIERIPTLELPESNDVSPNNSSLNLSRPSRLETRKYGPTLHPGSLGPTDSDSDSDVHSTSSRLNKALGVSGTLGSPTKPPITGLAGFESNRHRRSSVSPSHRSWSIADTRASSPGKLPIVSVQDIAYVRSLLVSCGVKARAMIVKADTVRDPPSDFFLRAAKACNASVEPVAIKQEHVVAARMLSRKLKESMQGFEADASRFRSDTARVMHEQIRDTRDHAGTRLTDRVRTGAEDADSFVARLTSNHTLAVKQAAISALNTLQSNFAIVDAIRKSGRGMNKNAIPEMIEWCQRLDLNKLNPIHIAGTKGKGSTSAFISSILCQYSESDPKAPRKIGLYTSPHLRSVRERIQINNSPLSEEQFTHYFFETWDRLGASAERLGPMQPSGETRPVYFRFLTLMAFHAYLTEGVDTAIFECGVGGEHDSTNILVAPTVCAVTSLDIDHVAMLGGTLDEIAWHKAGIFKPAARSTQALTVFSQAPSALAVLKSRAEDKGMTLRVVPRHPLIESGEARIGLAADFQKTNASLAVQVALVHLRVLGVAEQPTAQGEAGLPAPVVRGLASVQWGGRCETRREKGIAWHIDGGHTQDSIRLAGQWFASCFDAAAPAARQKRVLFFNQQTRDAPALARTLHKALAEALPANTGEGASKSLFDRAVFSTNITFAAASSGDAHYKPDLVSINTSSSDVSALKVQRELADVWDELDPGCTVEVRGTIQEAVESVRQLANEGDGEDVVVLVTGSLHLVGGVLEVLETSGVQAGS</sequence>
<dbReference type="GO" id="GO:0006730">
    <property type="term" value="P:one-carbon metabolic process"/>
    <property type="evidence" value="ECO:0007669"/>
    <property type="project" value="UniProtKB-KW"/>
</dbReference>
<evidence type="ECO:0000256" key="6">
    <source>
        <dbReference type="ARBA" id="ARBA00022723"/>
    </source>
</evidence>
<evidence type="ECO:0000256" key="2">
    <source>
        <dbReference type="ARBA" id="ARBA00008276"/>
    </source>
</evidence>
<evidence type="ECO:0000313" key="14">
    <source>
        <dbReference type="EMBL" id="KAB8336762.1"/>
    </source>
</evidence>
<feature type="region of interest" description="Disordered" evidence="13">
    <location>
        <begin position="236"/>
        <end position="315"/>
    </location>
</feature>
<evidence type="ECO:0000256" key="7">
    <source>
        <dbReference type="ARBA" id="ARBA00022741"/>
    </source>
</evidence>
<feature type="region of interest" description="Disordered" evidence="13">
    <location>
        <begin position="514"/>
        <end position="594"/>
    </location>
</feature>
<evidence type="ECO:0000256" key="3">
    <source>
        <dbReference type="ARBA" id="ARBA00013025"/>
    </source>
</evidence>
<feature type="compositionally biased region" description="Low complexity" evidence="13">
    <location>
        <begin position="93"/>
        <end position="106"/>
    </location>
</feature>
<dbReference type="GO" id="GO:0005524">
    <property type="term" value="F:ATP binding"/>
    <property type="evidence" value="ECO:0007669"/>
    <property type="project" value="UniProtKB-KW"/>
</dbReference>
<organism evidence="14 15">
    <name type="scientific">Carpinus fangiana</name>
    <dbReference type="NCBI Taxonomy" id="176857"/>
    <lineage>
        <taxon>Eukaryota</taxon>
        <taxon>Viridiplantae</taxon>
        <taxon>Streptophyta</taxon>
        <taxon>Embryophyta</taxon>
        <taxon>Tracheophyta</taxon>
        <taxon>Spermatophyta</taxon>
        <taxon>Magnoliopsida</taxon>
        <taxon>eudicotyledons</taxon>
        <taxon>Gunneridae</taxon>
        <taxon>Pentapetalae</taxon>
        <taxon>rosids</taxon>
        <taxon>fabids</taxon>
        <taxon>Fagales</taxon>
        <taxon>Betulaceae</taxon>
        <taxon>Carpinus</taxon>
    </lineage>
</organism>
<feature type="compositionally biased region" description="Basic and acidic residues" evidence="13">
    <location>
        <begin position="78"/>
        <end position="87"/>
    </location>
</feature>
<feature type="compositionally biased region" description="Basic and acidic residues" evidence="13">
    <location>
        <begin position="965"/>
        <end position="974"/>
    </location>
</feature>
<evidence type="ECO:0000256" key="8">
    <source>
        <dbReference type="ARBA" id="ARBA00022840"/>
    </source>
</evidence>
<dbReference type="GO" id="GO:0046872">
    <property type="term" value="F:metal ion binding"/>
    <property type="evidence" value="ECO:0007669"/>
    <property type="project" value="UniProtKB-KW"/>
</dbReference>
<dbReference type="OrthoDB" id="5212574at2759"/>
<dbReference type="Proteomes" id="UP000327013">
    <property type="component" value="Unassembled WGS sequence"/>
</dbReference>
<proteinExistence type="inferred from homology"/>
<feature type="compositionally biased region" description="Low complexity" evidence="13">
    <location>
        <begin position="843"/>
        <end position="862"/>
    </location>
</feature>
<evidence type="ECO:0000256" key="9">
    <source>
        <dbReference type="ARBA" id="ARBA00022842"/>
    </source>
</evidence>
<dbReference type="PROSITE" id="PS01011">
    <property type="entry name" value="FOLYLPOLYGLU_SYNT_1"/>
    <property type="match status" value="1"/>
</dbReference>
<feature type="compositionally biased region" description="Basic residues" evidence="13">
    <location>
        <begin position="68"/>
        <end position="77"/>
    </location>
</feature>
<dbReference type="InterPro" id="IPR036565">
    <property type="entry name" value="Mur-like_cat_sf"/>
</dbReference>
<evidence type="ECO:0000256" key="1">
    <source>
        <dbReference type="ARBA" id="ARBA00005150"/>
    </source>
</evidence>
<dbReference type="PANTHER" id="PTHR11136:SF5">
    <property type="entry name" value="FOLYLPOLYGLUTAMATE SYNTHASE, MITOCHONDRIAL"/>
    <property type="match status" value="1"/>
</dbReference>
<evidence type="ECO:0000256" key="13">
    <source>
        <dbReference type="SAM" id="MobiDB-lite"/>
    </source>
</evidence>
<evidence type="ECO:0000256" key="12">
    <source>
        <dbReference type="ARBA" id="ARBA00047493"/>
    </source>
</evidence>
<gene>
    <name evidence="14" type="ORF">FH972_021071</name>
</gene>
<evidence type="ECO:0000256" key="5">
    <source>
        <dbReference type="ARBA" id="ARBA00022598"/>
    </source>
</evidence>
<evidence type="ECO:0000256" key="11">
    <source>
        <dbReference type="ARBA" id="ARBA00030876"/>
    </source>
</evidence>
<feature type="compositionally biased region" description="Low complexity" evidence="13">
    <location>
        <begin position="12"/>
        <end position="31"/>
    </location>
</feature>
<dbReference type="SUPFAM" id="SSF53244">
    <property type="entry name" value="MurD-like peptide ligases, peptide-binding domain"/>
    <property type="match status" value="1"/>
</dbReference>
<feature type="compositionally biased region" description="Basic residues" evidence="13">
    <location>
        <begin position="561"/>
        <end position="572"/>
    </location>
</feature>
<keyword evidence="8" id="KW-0067">ATP-binding</keyword>
<dbReference type="SUPFAM" id="SSF53623">
    <property type="entry name" value="MurD-like peptide ligases, catalytic domain"/>
    <property type="match status" value="1"/>
</dbReference>
<dbReference type="GO" id="GO:0005829">
    <property type="term" value="C:cytosol"/>
    <property type="evidence" value="ECO:0007669"/>
    <property type="project" value="TreeGrafter"/>
</dbReference>
<reference evidence="14 15" key="1">
    <citation type="submission" date="2019-06" db="EMBL/GenBank/DDBJ databases">
        <title>A chromosomal-level reference genome of Carpinus fangiana (Coryloideae, Betulaceae).</title>
        <authorList>
            <person name="Yang X."/>
            <person name="Wang Z."/>
            <person name="Zhang L."/>
            <person name="Hao G."/>
            <person name="Liu J."/>
            <person name="Yang Y."/>
        </authorList>
    </citation>
    <scope>NUCLEOTIDE SEQUENCE [LARGE SCALE GENOMIC DNA]</scope>
    <source>
        <strain evidence="14">Cfa_2016G</strain>
        <tissue evidence="14">Leaf</tissue>
    </source>
</reference>
<feature type="compositionally biased region" description="Basic and acidic residues" evidence="13">
    <location>
        <begin position="945"/>
        <end position="956"/>
    </location>
</feature>
<feature type="compositionally biased region" description="Basic and acidic residues" evidence="13">
    <location>
        <begin position="631"/>
        <end position="644"/>
    </location>
</feature>